<accession>A0A2I0SSI3</accession>
<reference evidence="1 2" key="1">
    <citation type="submission" date="2017-12" db="EMBL/GenBank/DDBJ databases">
        <title>Streptomyces populusis sp. nov., a novel endophytic actinobacterium isolated from stems of Populus adenopoda Maxim.</title>
        <authorList>
            <person name="Wang Z."/>
        </authorList>
    </citation>
    <scope>NUCLEOTIDE SEQUENCE [LARGE SCALE GENOMIC DNA]</scope>
    <source>
        <strain evidence="1 2">A249</strain>
    </source>
</reference>
<evidence type="ECO:0000313" key="2">
    <source>
        <dbReference type="Proteomes" id="UP000236178"/>
    </source>
</evidence>
<dbReference type="SUPFAM" id="SSF81301">
    <property type="entry name" value="Nucleotidyltransferase"/>
    <property type="match status" value="1"/>
</dbReference>
<dbReference type="AlphaFoldDB" id="A0A2I0SSI3"/>
<sequence>MILTEERLQDLLDKSLAELPLDTEWAVTLEGSIAEGFGNPSSDIDFLLVSRRDDDLPTMPSLLFVDGRRVEIRTRSVRQLADQFQEVERTAGRPARLSEDLLNRCQRVLHSHPLRGHALVEEVKALLPVERFRRITADWWAHRARQSLRHALALQCLGESDEAVDWTRAALVQSVKSWAAGLGETYLEPKWLSMQLDRAGRADVRDRYWALEEAVVPSGDAGAARAHLTACLDLAADLGLTGVPRKPERLTVERVARVTTWQTGERVHVVRGGRDVFALGADAGTVWRSLVLGRPLPRVLAESAATGVTDPGPLLAAFLRYGLVRLVWKGGGAVTPALPLAAPPGPVTPPPSTARPLLSVRGAAVTGARAVDLMPLPADRFAAAAMALVWSNVVVENAVEDLTGALRRGQRRVAELTARRAVHAALRGLFSAHGVNPLPADTDLVRRMDLLPAATGPIGVRAGELLGRGVDSAEDGDALRAELRRFIALVRGAMGADSFPLSFDSAHTWRATLQLGHDWLRMGAHLGAELPIEEARELLAGNGAQPHQAR</sequence>
<dbReference type="RefSeq" id="WP_103549239.1">
    <property type="nucleotide sequence ID" value="NZ_JBHJSK010000007.1"/>
</dbReference>
<protein>
    <recommendedName>
        <fullName evidence="3">DNA polymerase III subunit beta</fullName>
    </recommendedName>
</protein>
<dbReference type="InterPro" id="IPR043519">
    <property type="entry name" value="NT_sf"/>
</dbReference>
<proteinExistence type="predicted"/>
<comment type="caution">
    <text evidence="1">The sequence shown here is derived from an EMBL/GenBank/DDBJ whole genome shotgun (WGS) entry which is preliminary data.</text>
</comment>
<name>A0A2I0SSI3_9ACTN</name>
<gene>
    <name evidence="1" type="ORF">CW362_11225</name>
</gene>
<organism evidence="1 2">
    <name type="scientific">Streptomyces populi</name>
    <dbReference type="NCBI Taxonomy" id="2058924"/>
    <lineage>
        <taxon>Bacteria</taxon>
        <taxon>Bacillati</taxon>
        <taxon>Actinomycetota</taxon>
        <taxon>Actinomycetes</taxon>
        <taxon>Kitasatosporales</taxon>
        <taxon>Streptomycetaceae</taxon>
        <taxon>Streptomyces</taxon>
    </lineage>
</organism>
<keyword evidence="2" id="KW-1185">Reference proteome</keyword>
<dbReference type="Gene3D" id="3.30.460.10">
    <property type="entry name" value="Beta Polymerase, domain 2"/>
    <property type="match status" value="1"/>
</dbReference>
<evidence type="ECO:0008006" key="3">
    <source>
        <dbReference type="Google" id="ProtNLM"/>
    </source>
</evidence>
<dbReference type="Proteomes" id="UP000236178">
    <property type="component" value="Unassembled WGS sequence"/>
</dbReference>
<dbReference type="EMBL" id="PJOS01000016">
    <property type="protein sequence ID" value="PKT72863.1"/>
    <property type="molecule type" value="Genomic_DNA"/>
</dbReference>
<dbReference type="OrthoDB" id="3671040at2"/>
<evidence type="ECO:0000313" key="1">
    <source>
        <dbReference type="EMBL" id="PKT72863.1"/>
    </source>
</evidence>